<dbReference type="PRINTS" id="PR00992">
    <property type="entry name" value="ALARACEMASE"/>
</dbReference>
<comment type="catalytic activity">
    <reaction evidence="1 5">
        <text>L-alanine = D-alanine</text>
        <dbReference type="Rhea" id="RHEA:20249"/>
        <dbReference type="ChEBI" id="CHEBI:57416"/>
        <dbReference type="ChEBI" id="CHEBI:57972"/>
        <dbReference type="EC" id="5.1.1.1"/>
    </reaction>
</comment>
<dbReference type="InterPro" id="IPR029066">
    <property type="entry name" value="PLP-binding_barrel"/>
</dbReference>
<dbReference type="EC" id="5.1.1.1" evidence="5"/>
<dbReference type="GO" id="GO:0008784">
    <property type="term" value="F:alanine racemase activity"/>
    <property type="evidence" value="ECO:0007669"/>
    <property type="project" value="UniProtKB-UniRule"/>
</dbReference>
<gene>
    <name evidence="9" type="ORF">SAMN04488027_10279</name>
</gene>
<feature type="active site" description="Proton acceptor; specific for D-alanine" evidence="5">
    <location>
        <position position="38"/>
    </location>
</feature>
<protein>
    <recommendedName>
        <fullName evidence="5">Alanine racemase</fullName>
        <ecNumber evidence="5">5.1.1.1</ecNumber>
    </recommendedName>
</protein>
<feature type="domain" description="Alanine racemase C-terminal" evidence="8">
    <location>
        <begin position="243"/>
        <end position="367"/>
    </location>
</feature>
<dbReference type="InterPro" id="IPR009006">
    <property type="entry name" value="Ala_racemase/Decarboxylase_C"/>
</dbReference>
<dbReference type="RefSeq" id="WP_093364920.1">
    <property type="nucleotide sequence ID" value="NZ_FNCW01000002.1"/>
</dbReference>
<comment type="function">
    <text evidence="5">Catalyzes the interconversion of L-alanine and D-alanine. May also act on other amino acids.</text>
</comment>
<feature type="binding site" evidence="5 7">
    <location>
        <position position="136"/>
    </location>
    <ligand>
        <name>substrate</name>
    </ligand>
</feature>
<evidence type="ECO:0000313" key="9">
    <source>
        <dbReference type="EMBL" id="SDG46938.1"/>
    </source>
</evidence>
<dbReference type="SMART" id="SM01005">
    <property type="entry name" value="Ala_racemase_C"/>
    <property type="match status" value="1"/>
</dbReference>
<evidence type="ECO:0000256" key="4">
    <source>
        <dbReference type="ARBA" id="ARBA00023235"/>
    </source>
</evidence>
<comment type="pathway">
    <text evidence="5">Amino-acid biosynthesis; D-alanine biosynthesis; D-alanine from L-alanine: step 1/1.</text>
</comment>
<reference evidence="9 10" key="1">
    <citation type="submission" date="2016-10" db="EMBL/GenBank/DDBJ databases">
        <authorList>
            <person name="de Groot N.N."/>
        </authorList>
    </citation>
    <scope>NUCLEOTIDE SEQUENCE [LARGE SCALE GENOMIC DNA]</scope>
    <source>
        <strain evidence="9 10">DSM 19803</strain>
    </source>
</reference>
<dbReference type="Gene3D" id="3.20.20.10">
    <property type="entry name" value="Alanine racemase"/>
    <property type="match status" value="1"/>
</dbReference>
<evidence type="ECO:0000313" key="10">
    <source>
        <dbReference type="Proteomes" id="UP000199296"/>
    </source>
</evidence>
<dbReference type="SUPFAM" id="SSF51419">
    <property type="entry name" value="PLP-binding barrel"/>
    <property type="match status" value="1"/>
</dbReference>
<comment type="similarity">
    <text evidence="5">Belongs to the alanine racemase family.</text>
</comment>
<dbReference type="CDD" id="cd00430">
    <property type="entry name" value="PLPDE_III_AR"/>
    <property type="match status" value="1"/>
</dbReference>
<dbReference type="GO" id="GO:0005829">
    <property type="term" value="C:cytosol"/>
    <property type="evidence" value="ECO:0007669"/>
    <property type="project" value="TreeGrafter"/>
</dbReference>
<dbReference type="GO" id="GO:0030170">
    <property type="term" value="F:pyridoxal phosphate binding"/>
    <property type="evidence" value="ECO:0007669"/>
    <property type="project" value="UniProtKB-UniRule"/>
</dbReference>
<comment type="cofactor">
    <cofactor evidence="2 5 6">
        <name>pyridoxal 5'-phosphate</name>
        <dbReference type="ChEBI" id="CHEBI:597326"/>
    </cofactor>
</comment>
<feature type="modified residue" description="N6-(pyridoxal phosphate)lysine" evidence="5 6">
    <location>
        <position position="38"/>
    </location>
</feature>
<accession>A0A1G7UHW6</accession>
<dbReference type="OrthoDB" id="9801978at2"/>
<dbReference type="InterPro" id="IPR001608">
    <property type="entry name" value="Ala_racemase_N"/>
</dbReference>
<dbReference type="Pfam" id="PF01168">
    <property type="entry name" value="Ala_racemase_N"/>
    <property type="match status" value="1"/>
</dbReference>
<dbReference type="InterPro" id="IPR000821">
    <property type="entry name" value="Ala_racemase"/>
</dbReference>
<dbReference type="SUPFAM" id="SSF50621">
    <property type="entry name" value="Alanine racemase C-terminal domain-like"/>
    <property type="match status" value="1"/>
</dbReference>
<keyword evidence="4 5" id="KW-0413">Isomerase</keyword>
<evidence type="ECO:0000256" key="2">
    <source>
        <dbReference type="ARBA" id="ARBA00001933"/>
    </source>
</evidence>
<dbReference type="EMBL" id="FNCW01000002">
    <property type="protein sequence ID" value="SDG46938.1"/>
    <property type="molecule type" value="Genomic_DNA"/>
</dbReference>
<dbReference type="NCBIfam" id="TIGR00492">
    <property type="entry name" value="alr"/>
    <property type="match status" value="1"/>
</dbReference>
<evidence type="ECO:0000259" key="8">
    <source>
        <dbReference type="SMART" id="SM01005"/>
    </source>
</evidence>
<keyword evidence="3 5" id="KW-0663">Pyridoxal phosphate</keyword>
<dbReference type="AlphaFoldDB" id="A0A1G7UHW6"/>
<dbReference type="GO" id="GO:0030632">
    <property type="term" value="P:D-alanine biosynthetic process"/>
    <property type="evidence" value="ECO:0007669"/>
    <property type="project" value="UniProtKB-UniRule"/>
</dbReference>
<feature type="active site" description="Proton acceptor; specific for L-alanine" evidence="5">
    <location>
        <position position="264"/>
    </location>
</feature>
<evidence type="ECO:0000256" key="6">
    <source>
        <dbReference type="PIRSR" id="PIRSR600821-50"/>
    </source>
</evidence>
<evidence type="ECO:0000256" key="7">
    <source>
        <dbReference type="PIRSR" id="PIRSR600821-52"/>
    </source>
</evidence>
<dbReference type="HAMAP" id="MF_01201">
    <property type="entry name" value="Ala_racemase"/>
    <property type="match status" value="1"/>
</dbReference>
<sequence>MTKVLETRLEIDLTALETNFKLLKSYLSPETKMMGVVKAFAYGTDSVIIGKHLVKIGAEQLAVAYIEEGVRLRKAGIKAPILVFYPQLEDIQNLVDYHLTPSVYTHYFLTGLCQELTHHAVDSFGIHLKINTGLNRLGFELNEMDSVVKHLDSEKKIKVAGVFSHLAASGNRDEIEFTKTQIAKFKEARSFFKAHLKYDFDSHICNSSGILNFPEAEFDMVRAGIALYGYGNNPKEHQLLKAVASLKTVIAQLRTIQKGDSVGYERMFRAEQTTEIATLPLGYADGISRIFGNGKARVLINGKKAPIIGNVCMDTLMVDVTGIECDEGDEVEVFGKHNTVVDFDSHQQTIPYEVITRISQRVTRVLV</sequence>
<dbReference type="Proteomes" id="UP000199296">
    <property type="component" value="Unassembled WGS sequence"/>
</dbReference>
<dbReference type="PANTHER" id="PTHR30511">
    <property type="entry name" value="ALANINE RACEMASE"/>
    <property type="match status" value="1"/>
</dbReference>
<dbReference type="InterPro" id="IPR011079">
    <property type="entry name" value="Ala_racemase_C"/>
</dbReference>
<dbReference type="FunFam" id="3.20.20.10:FF:000002">
    <property type="entry name" value="Alanine racemase"/>
    <property type="match status" value="1"/>
</dbReference>
<evidence type="ECO:0000256" key="3">
    <source>
        <dbReference type="ARBA" id="ARBA00022898"/>
    </source>
</evidence>
<dbReference type="UniPathway" id="UPA00042">
    <property type="reaction ID" value="UER00497"/>
</dbReference>
<organism evidence="9 10">
    <name type="scientific">Psychroflexus sediminis</name>
    <dbReference type="NCBI Taxonomy" id="470826"/>
    <lineage>
        <taxon>Bacteria</taxon>
        <taxon>Pseudomonadati</taxon>
        <taxon>Bacteroidota</taxon>
        <taxon>Flavobacteriia</taxon>
        <taxon>Flavobacteriales</taxon>
        <taxon>Flavobacteriaceae</taxon>
        <taxon>Psychroflexus</taxon>
    </lineage>
</organism>
<name>A0A1G7UHW6_9FLAO</name>
<dbReference type="Gene3D" id="2.40.37.10">
    <property type="entry name" value="Lyase, Ornithine Decarboxylase, Chain A, domain 1"/>
    <property type="match status" value="1"/>
</dbReference>
<dbReference type="PANTHER" id="PTHR30511:SF0">
    <property type="entry name" value="ALANINE RACEMASE, CATABOLIC-RELATED"/>
    <property type="match status" value="1"/>
</dbReference>
<feature type="binding site" evidence="5 7">
    <location>
        <position position="313"/>
    </location>
    <ligand>
        <name>substrate</name>
    </ligand>
</feature>
<evidence type="ECO:0000256" key="5">
    <source>
        <dbReference type="HAMAP-Rule" id="MF_01201"/>
    </source>
</evidence>
<dbReference type="STRING" id="470826.SAMN04488027_10279"/>
<keyword evidence="10" id="KW-1185">Reference proteome</keyword>
<dbReference type="Pfam" id="PF00842">
    <property type="entry name" value="Ala_racemase_C"/>
    <property type="match status" value="1"/>
</dbReference>
<proteinExistence type="inferred from homology"/>
<evidence type="ECO:0000256" key="1">
    <source>
        <dbReference type="ARBA" id="ARBA00000316"/>
    </source>
</evidence>